<feature type="non-terminal residue" evidence="12">
    <location>
        <position position="1"/>
    </location>
</feature>
<proteinExistence type="inferred from homology"/>
<evidence type="ECO:0000256" key="5">
    <source>
        <dbReference type="ARBA" id="ARBA00023136"/>
    </source>
</evidence>
<keyword evidence="7" id="KW-0449">Lipoprotein</keyword>
<dbReference type="RefSeq" id="XP_025601271.1">
    <property type="nucleotide sequence ID" value="XM_025739825.1"/>
</dbReference>
<keyword evidence="4 10" id="KW-1133">Transmembrane helix</keyword>
<protein>
    <recommendedName>
        <fullName evidence="10">Palmitoyltransferase</fullName>
        <ecNumber evidence="10">2.3.1.225</ecNumber>
    </recommendedName>
</protein>
<dbReference type="Pfam" id="PF01529">
    <property type="entry name" value="DHHC"/>
    <property type="match status" value="1"/>
</dbReference>
<dbReference type="GO" id="GO:0006612">
    <property type="term" value="P:protein targeting to membrane"/>
    <property type="evidence" value="ECO:0007669"/>
    <property type="project" value="TreeGrafter"/>
</dbReference>
<comment type="subcellular location">
    <subcellularLocation>
        <location evidence="1">Membrane</location>
        <topology evidence="1">Multi-pass membrane protein</topology>
    </subcellularLocation>
</comment>
<gene>
    <name evidence="12" type="ORF">FA09DRAFT_282241</name>
</gene>
<dbReference type="InterPro" id="IPR001594">
    <property type="entry name" value="Palmitoyltrfase_DHHC"/>
</dbReference>
<dbReference type="GO" id="GO:0019706">
    <property type="term" value="F:protein-cysteine S-palmitoyltransferase activity"/>
    <property type="evidence" value="ECO:0007669"/>
    <property type="project" value="UniProtKB-EC"/>
</dbReference>
<dbReference type="PANTHER" id="PTHR22883:SF488">
    <property type="entry name" value="PALMITOYLTRANSFERASE"/>
    <property type="match status" value="1"/>
</dbReference>
<keyword evidence="13" id="KW-1185">Reference proteome</keyword>
<feature type="transmembrane region" description="Helical" evidence="10">
    <location>
        <begin position="15"/>
        <end position="40"/>
    </location>
</feature>
<dbReference type="InterPro" id="IPR039859">
    <property type="entry name" value="PFA4/ZDH16/20/ERF2-like"/>
</dbReference>
<dbReference type="GeneID" id="37267371"/>
<comment type="similarity">
    <text evidence="10">Belongs to the DHHC palmitoyltransferase family.</text>
</comment>
<feature type="transmembrane region" description="Helical" evidence="10">
    <location>
        <begin position="214"/>
        <end position="235"/>
    </location>
</feature>
<evidence type="ECO:0000313" key="13">
    <source>
        <dbReference type="Proteomes" id="UP000245946"/>
    </source>
</evidence>
<dbReference type="EMBL" id="KZ819284">
    <property type="protein sequence ID" value="PWO00993.1"/>
    <property type="molecule type" value="Genomic_DNA"/>
</dbReference>
<accession>A0A316ZJ45</accession>
<evidence type="ECO:0000259" key="11">
    <source>
        <dbReference type="Pfam" id="PF01529"/>
    </source>
</evidence>
<feature type="non-terminal residue" evidence="12">
    <location>
        <position position="250"/>
    </location>
</feature>
<evidence type="ECO:0000256" key="10">
    <source>
        <dbReference type="RuleBase" id="RU079119"/>
    </source>
</evidence>
<comment type="catalytic activity">
    <reaction evidence="9 10">
        <text>L-cysteinyl-[protein] + hexadecanoyl-CoA = S-hexadecanoyl-L-cysteinyl-[protein] + CoA</text>
        <dbReference type="Rhea" id="RHEA:36683"/>
        <dbReference type="Rhea" id="RHEA-COMP:10131"/>
        <dbReference type="Rhea" id="RHEA-COMP:11032"/>
        <dbReference type="ChEBI" id="CHEBI:29950"/>
        <dbReference type="ChEBI" id="CHEBI:57287"/>
        <dbReference type="ChEBI" id="CHEBI:57379"/>
        <dbReference type="ChEBI" id="CHEBI:74151"/>
        <dbReference type="EC" id="2.3.1.225"/>
    </reaction>
</comment>
<evidence type="ECO:0000256" key="6">
    <source>
        <dbReference type="ARBA" id="ARBA00023139"/>
    </source>
</evidence>
<dbReference type="EC" id="2.3.1.225" evidence="10"/>
<dbReference type="GO" id="GO:0005783">
    <property type="term" value="C:endoplasmic reticulum"/>
    <property type="evidence" value="ECO:0007669"/>
    <property type="project" value="TreeGrafter"/>
</dbReference>
<evidence type="ECO:0000313" key="12">
    <source>
        <dbReference type="EMBL" id="PWO00993.1"/>
    </source>
</evidence>
<keyword evidence="2 10" id="KW-0808">Transferase</keyword>
<keyword evidence="5 10" id="KW-0472">Membrane</keyword>
<dbReference type="GO" id="GO:0016020">
    <property type="term" value="C:membrane"/>
    <property type="evidence" value="ECO:0007669"/>
    <property type="project" value="UniProtKB-SubCell"/>
</dbReference>
<keyword evidence="6" id="KW-0564">Palmitate</keyword>
<evidence type="ECO:0000256" key="1">
    <source>
        <dbReference type="ARBA" id="ARBA00004141"/>
    </source>
</evidence>
<dbReference type="PANTHER" id="PTHR22883">
    <property type="entry name" value="ZINC FINGER DHHC DOMAIN CONTAINING PROTEIN"/>
    <property type="match status" value="1"/>
</dbReference>
<evidence type="ECO:0000256" key="4">
    <source>
        <dbReference type="ARBA" id="ARBA00022989"/>
    </source>
</evidence>
<evidence type="ECO:0000256" key="2">
    <source>
        <dbReference type="ARBA" id="ARBA00022679"/>
    </source>
</evidence>
<feature type="transmembrane region" description="Helical" evidence="10">
    <location>
        <begin position="46"/>
        <end position="67"/>
    </location>
</feature>
<feature type="transmembrane region" description="Helical" evidence="10">
    <location>
        <begin position="158"/>
        <end position="185"/>
    </location>
</feature>
<organism evidence="12 13">
    <name type="scientific">Tilletiopsis washingtonensis</name>
    <dbReference type="NCBI Taxonomy" id="58919"/>
    <lineage>
        <taxon>Eukaryota</taxon>
        <taxon>Fungi</taxon>
        <taxon>Dikarya</taxon>
        <taxon>Basidiomycota</taxon>
        <taxon>Ustilaginomycotina</taxon>
        <taxon>Exobasidiomycetes</taxon>
        <taxon>Entylomatales</taxon>
        <taxon>Entylomatales incertae sedis</taxon>
        <taxon>Tilletiopsis</taxon>
    </lineage>
</organism>
<keyword evidence="8 10" id="KW-0012">Acyltransferase</keyword>
<evidence type="ECO:0000256" key="9">
    <source>
        <dbReference type="ARBA" id="ARBA00048048"/>
    </source>
</evidence>
<dbReference type="OrthoDB" id="9909019at2759"/>
<comment type="domain">
    <text evidence="10">The DHHC domain is required for palmitoyltransferase activity.</text>
</comment>
<sequence length="250" mass="27644">FFCAGRIMMADDNPLPFLGAVVFMLALPTLWFVFVAPWTWRHLSPAAPIVFAYVWLVSASSMAVTSWRDPGVIPRDLDPDPPCSAGDGNPLDPEDPLAIPLPRIVRVPQGADLKVKWCETCGTYRPPRASHCRTCDNCVENIDHHCTFLNTCIGRRNYVSFFAFLGFAILACMLASVFSALHLYFLTRPADYMLPRGGLGEGYDFRGALAHAPLSAVMFLLPIGTLVPLCTLWGYHVHLVSMNRTTVEAV</sequence>
<evidence type="ECO:0000256" key="7">
    <source>
        <dbReference type="ARBA" id="ARBA00023288"/>
    </source>
</evidence>
<name>A0A316ZJ45_9BASI</name>
<dbReference type="Proteomes" id="UP000245946">
    <property type="component" value="Unassembled WGS sequence"/>
</dbReference>
<dbReference type="GO" id="GO:0005794">
    <property type="term" value="C:Golgi apparatus"/>
    <property type="evidence" value="ECO:0007669"/>
    <property type="project" value="TreeGrafter"/>
</dbReference>
<dbReference type="STRING" id="58919.A0A316ZJ45"/>
<dbReference type="PROSITE" id="PS50216">
    <property type="entry name" value="DHHC"/>
    <property type="match status" value="1"/>
</dbReference>
<reference evidence="12 13" key="1">
    <citation type="journal article" date="2018" name="Mol. Biol. Evol.">
        <title>Broad Genomic Sampling Reveals a Smut Pathogenic Ancestry of the Fungal Clade Ustilaginomycotina.</title>
        <authorList>
            <person name="Kijpornyongpan T."/>
            <person name="Mondo S.J."/>
            <person name="Barry K."/>
            <person name="Sandor L."/>
            <person name="Lee J."/>
            <person name="Lipzen A."/>
            <person name="Pangilinan J."/>
            <person name="LaButti K."/>
            <person name="Hainaut M."/>
            <person name="Henrissat B."/>
            <person name="Grigoriev I.V."/>
            <person name="Spatafora J.W."/>
            <person name="Aime M.C."/>
        </authorList>
    </citation>
    <scope>NUCLEOTIDE SEQUENCE [LARGE SCALE GENOMIC DNA]</scope>
    <source>
        <strain evidence="12 13">MCA 4186</strain>
    </source>
</reference>
<dbReference type="AlphaFoldDB" id="A0A316ZJ45"/>
<evidence type="ECO:0000256" key="3">
    <source>
        <dbReference type="ARBA" id="ARBA00022692"/>
    </source>
</evidence>
<keyword evidence="3 10" id="KW-0812">Transmembrane</keyword>
<feature type="domain" description="Palmitoyltransferase DHHC" evidence="11">
    <location>
        <begin position="116"/>
        <end position="249"/>
    </location>
</feature>
<evidence type="ECO:0000256" key="8">
    <source>
        <dbReference type="ARBA" id="ARBA00023315"/>
    </source>
</evidence>